<evidence type="ECO:0000313" key="4">
    <source>
        <dbReference type="Proteomes" id="UP001245285"/>
    </source>
</evidence>
<dbReference type="InterPro" id="IPR002347">
    <property type="entry name" value="SDR_fam"/>
</dbReference>
<dbReference type="PANTHER" id="PTHR42760:SF115">
    <property type="entry name" value="3-OXOACYL-[ACYL-CARRIER-PROTEIN] REDUCTASE FABG"/>
    <property type="match status" value="1"/>
</dbReference>
<dbReference type="PROSITE" id="PS00061">
    <property type="entry name" value="ADH_SHORT"/>
    <property type="match status" value="1"/>
</dbReference>
<comment type="similarity">
    <text evidence="1">Belongs to the short-chain dehydrogenases/reductases (SDR) family.</text>
</comment>
<dbReference type="SUPFAM" id="SSF51735">
    <property type="entry name" value="NAD(P)-binding Rossmann-fold domains"/>
    <property type="match status" value="1"/>
</dbReference>
<keyword evidence="2" id="KW-0560">Oxidoreductase</keyword>
<name>A0ABU3CFK4_9FLAO</name>
<dbReference type="RefSeq" id="WP_311493275.1">
    <property type="nucleotide sequence ID" value="NZ_JAVRHO010000001.1"/>
</dbReference>
<dbReference type="InterPro" id="IPR020904">
    <property type="entry name" value="Sc_DH/Rdtase_CS"/>
</dbReference>
<gene>
    <name evidence="3" type="ORF">RM545_00340</name>
</gene>
<dbReference type="PANTHER" id="PTHR42760">
    <property type="entry name" value="SHORT-CHAIN DEHYDROGENASES/REDUCTASES FAMILY MEMBER"/>
    <property type="match status" value="1"/>
</dbReference>
<accession>A0ABU3CFK4</accession>
<comment type="caution">
    <text evidence="3">The sequence shown here is derived from an EMBL/GenBank/DDBJ whole genome shotgun (WGS) entry which is preliminary data.</text>
</comment>
<evidence type="ECO:0000313" key="3">
    <source>
        <dbReference type="EMBL" id="MDT0645124.1"/>
    </source>
</evidence>
<dbReference type="PRINTS" id="PR00080">
    <property type="entry name" value="SDRFAMILY"/>
</dbReference>
<evidence type="ECO:0000256" key="1">
    <source>
        <dbReference type="ARBA" id="ARBA00006484"/>
    </source>
</evidence>
<keyword evidence="4" id="KW-1185">Reference proteome</keyword>
<dbReference type="NCBIfam" id="NF006132">
    <property type="entry name" value="PRK08277.1"/>
    <property type="match status" value="1"/>
</dbReference>
<dbReference type="PRINTS" id="PR00081">
    <property type="entry name" value="GDHRDH"/>
</dbReference>
<protein>
    <submittedName>
        <fullName evidence="3">SDR family oxidoreductase</fullName>
    </submittedName>
</protein>
<sequence length="271" mass="28628">MIKMLSLKNKVAVITGGNGVLGGAIAKGLAQNGVKVGILGRSKDTVQKRVNEIKAEGGEAFPLVADVLDKAKLLAAKDAILKEYGTIDILVNAAGGNVKGATITPDQSIFDLDLDDFDKVNHLNFKGTVLPTLIFGKGMVEQKKGSIINISSMAAERALTRVMGYGAAKAAVDNFTKWLSVEMAQKYGDGIRVNAIAPGFFIGEQNRDFLLNKDDSLTSRGQTIINNTPMKRFGKPEELQGVANWLAGDEAAFVTGVVIPVDGGFGAFSGV</sequence>
<dbReference type="EMBL" id="JAVRHO010000001">
    <property type="protein sequence ID" value="MDT0645124.1"/>
    <property type="molecule type" value="Genomic_DNA"/>
</dbReference>
<reference evidence="3 4" key="1">
    <citation type="submission" date="2023-09" db="EMBL/GenBank/DDBJ databases">
        <authorList>
            <person name="Rey-Velasco X."/>
        </authorList>
    </citation>
    <scope>NUCLEOTIDE SEQUENCE [LARGE SCALE GENOMIC DNA]</scope>
    <source>
        <strain evidence="3 4">F260</strain>
    </source>
</reference>
<evidence type="ECO:0000256" key="2">
    <source>
        <dbReference type="ARBA" id="ARBA00023002"/>
    </source>
</evidence>
<organism evidence="3 4">
    <name type="scientific">Autumnicola lenta</name>
    <dbReference type="NCBI Taxonomy" id="3075593"/>
    <lineage>
        <taxon>Bacteria</taxon>
        <taxon>Pseudomonadati</taxon>
        <taxon>Bacteroidota</taxon>
        <taxon>Flavobacteriia</taxon>
        <taxon>Flavobacteriales</taxon>
        <taxon>Flavobacteriaceae</taxon>
        <taxon>Autumnicola</taxon>
    </lineage>
</organism>
<dbReference type="Proteomes" id="UP001245285">
    <property type="component" value="Unassembled WGS sequence"/>
</dbReference>
<dbReference type="Pfam" id="PF13561">
    <property type="entry name" value="adh_short_C2"/>
    <property type="match status" value="1"/>
</dbReference>
<proteinExistence type="inferred from homology"/>
<dbReference type="InterPro" id="IPR036291">
    <property type="entry name" value="NAD(P)-bd_dom_sf"/>
</dbReference>
<dbReference type="Gene3D" id="3.40.50.720">
    <property type="entry name" value="NAD(P)-binding Rossmann-like Domain"/>
    <property type="match status" value="1"/>
</dbReference>